<accession>A0A9D9NDU1</accession>
<comment type="caution">
    <text evidence="1">The sequence shown here is derived from an EMBL/GenBank/DDBJ whole genome shotgun (WGS) entry which is preliminary data.</text>
</comment>
<dbReference type="InterPro" id="IPR006379">
    <property type="entry name" value="HAD-SF_hydro_IIB"/>
</dbReference>
<gene>
    <name evidence="1" type="ORF">IAA72_06880</name>
</gene>
<dbReference type="GO" id="GO:0000287">
    <property type="term" value="F:magnesium ion binding"/>
    <property type="evidence" value="ECO:0007669"/>
    <property type="project" value="TreeGrafter"/>
</dbReference>
<sequence length="268" mass="30146">MLKALFTDIDGTLFTSELTISEKTRKAIRKAHDMGVLIVLSSGRYITGMRRAQEQLDLPVIYAAINGALIKDGDEYIRENMIDKDAYRQAAAFLKGKASSLIAFTENRFAIDADDEWYFRQNRICGDTGVRMDISDPDEVERKTGERPYKILLKDNDRDKINRLLHELDEMLEGRAKVLSSGWNNIEILPYGNDKMDAVRIIANRYSIKRDEIIAFGDWDNDAGMIKTAGIGVAMANGSDKAKAAADYVTMSNDDDGIAHALERYLFS</sequence>
<dbReference type="Gene3D" id="3.40.50.1000">
    <property type="entry name" value="HAD superfamily/HAD-like"/>
    <property type="match status" value="1"/>
</dbReference>
<dbReference type="Gene3D" id="3.30.1240.10">
    <property type="match status" value="1"/>
</dbReference>
<dbReference type="CDD" id="cd07516">
    <property type="entry name" value="HAD_Pase"/>
    <property type="match status" value="1"/>
</dbReference>
<keyword evidence="1" id="KW-0378">Hydrolase</keyword>
<name>A0A9D9NDU1_9SPIO</name>
<dbReference type="NCBIfam" id="TIGR01484">
    <property type="entry name" value="HAD-SF-IIB"/>
    <property type="match status" value="1"/>
</dbReference>
<organism evidence="1 2">
    <name type="scientific">Candidatus Ornithospirochaeta stercoravium</name>
    <dbReference type="NCBI Taxonomy" id="2840897"/>
    <lineage>
        <taxon>Bacteria</taxon>
        <taxon>Pseudomonadati</taxon>
        <taxon>Spirochaetota</taxon>
        <taxon>Spirochaetia</taxon>
        <taxon>Spirochaetales</taxon>
        <taxon>Spirochaetaceae</taxon>
        <taxon>Spirochaetaceae incertae sedis</taxon>
        <taxon>Candidatus Ornithospirochaeta</taxon>
    </lineage>
</organism>
<dbReference type="PANTHER" id="PTHR10000">
    <property type="entry name" value="PHOSPHOSERINE PHOSPHATASE"/>
    <property type="match status" value="1"/>
</dbReference>
<dbReference type="InterPro" id="IPR036412">
    <property type="entry name" value="HAD-like_sf"/>
</dbReference>
<dbReference type="SFLD" id="SFLDS00003">
    <property type="entry name" value="Haloacid_Dehalogenase"/>
    <property type="match status" value="1"/>
</dbReference>
<dbReference type="InterPro" id="IPR023214">
    <property type="entry name" value="HAD_sf"/>
</dbReference>
<reference evidence="1" key="2">
    <citation type="journal article" date="2021" name="PeerJ">
        <title>Extensive microbial diversity within the chicken gut microbiome revealed by metagenomics and culture.</title>
        <authorList>
            <person name="Gilroy R."/>
            <person name="Ravi A."/>
            <person name="Getino M."/>
            <person name="Pursley I."/>
            <person name="Horton D.L."/>
            <person name="Alikhan N.F."/>
            <person name="Baker D."/>
            <person name="Gharbi K."/>
            <person name="Hall N."/>
            <person name="Watson M."/>
            <person name="Adriaenssens E.M."/>
            <person name="Foster-Nyarko E."/>
            <person name="Jarju S."/>
            <person name="Secka A."/>
            <person name="Antonio M."/>
            <person name="Oren A."/>
            <person name="Chaudhuri R.R."/>
            <person name="La Ragione R."/>
            <person name="Hildebrand F."/>
            <person name="Pallen M.J."/>
        </authorList>
    </citation>
    <scope>NUCLEOTIDE SEQUENCE</scope>
    <source>
        <strain evidence="1">14700</strain>
    </source>
</reference>
<dbReference type="NCBIfam" id="TIGR00099">
    <property type="entry name" value="Cof-subfamily"/>
    <property type="match status" value="1"/>
</dbReference>
<dbReference type="SFLD" id="SFLDG01140">
    <property type="entry name" value="C2.B:_Phosphomannomutase_and_P"/>
    <property type="match status" value="1"/>
</dbReference>
<dbReference type="PRINTS" id="PR00119">
    <property type="entry name" value="CATATPASE"/>
</dbReference>
<dbReference type="Proteomes" id="UP000810292">
    <property type="component" value="Unassembled WGS sequence"/>
</dbReference>
<proteinExistence type="predicted"/>
<dbReference type="SUPFAM" id="SSF56784">
    <property type="entry name" value="HAD-like"/>
    <property type="match status" value="1"/>
</dbReference>
<dbReference type="EMBL" id="JADIMF010000109">
    <property type="protein sequence ID" value="MBO8469490.1"/>
    <property type="molecule type" value="Genomic_DNA"/>
</dbReference>
<dbReference type="GO" id="GO:0016791">
    <property type="term" value="F:phosphatase activity"/>
    <property type="evidence" value="ECO:0007669"/>
    <property type="project" value="TreeGrafter"/>
</dbReference>
<protein>
    <submittedName>
        <fullName evidence="1">HAD family hydrolase</fullName>
    </submittedName>
</protein>
<evidence type="ECO:0000313" key="2">
    <source>
        <dbReference type="Proteomes" id="UP000810292"/>
    </source>
</evidence>
<dbReference type="AlphaFoldDB" id="A0A9D9NDU1"/>
<dbReference type="GO" id="GO:0005829">
    <property type="term" value="C:cytosol"/>
    <property type="evidence" value="ECO:0007669"/>
    <property type="project" value="TreeGrafter"/>
</dbReference>
<reference evidence="1" key="1">
    <citation type="submission" date="2020-10" db="EMBL/GenBank/DDBJ databases">
        <authorList>
            <person name="Gilroy R."/>
        </authorList>
    </citation>
    <scope>NUCLEOTIDE SEQUENCE</scope>
    <source>
        <strain evidence="1">14700</strain>
    </source>
</reference>
<dbReference type="PANTHER" id="PTHR10000:SF8">
    <property type="entry name" value="HAD SUPERFAMILY HYDROLASE-LIKE, TYPE 3"/>
    <property type="match status" value="1"/>
</dbReference>
<evidence type="ECO:0000313" key="1">
    <source>
        <dbReference type="EMBL" id="MBO8469490.1"/>
    </source>
</evidence>
<dbReference type="InterPro" id="IPR000150">
    <property type="entry name" value="Cof"/>
</dbReference>
<dbReference type="Pfam" id="PF08282">
    <property type="entry name" value="Hydrolase_3"/>
    <property type="match status" value="1"/>
</dbReference>